<evidence type="ECO:0000256" key="1">
    <source>
        <dbReference type="ARBA" id="ARBA00008142"/>
    </source>
</evidence>
<reference evidence="5" key="1">
    <citation type="submission" date="2019-07" db="EMBL/GenBank/DDBJ databases">
        <title>Annotation for the trematode Paragonimus miyazaki's.</title>
        <authorList>
            <person name="Choi Y.-J."/>
        </authorList>
    </citation>
    <scope>NUCLEOTIDE SEQUENCE</scope>
    <source>
        <strain evidence="5">Japan</strain>
    </source>
</reference>
<dbReference type="GO" id="GO:0003341">
    <property type="term" value="P:cilium movement"/>
    <property type="evidence" value="ECO:0007669"/>
    <property type="project" value="TreeGrafter"/>
</dbReference>
<name>A0A8S9YCG2_9TREM</name>
<feature type="active site" description="Pros-phosphohistidine intermediate" evidence="2">
    <location>
        <position position="316"/>
    </location>
</feature>
<gene>
    <name evidence="5" type="ORF">EG68_11898</name>
</gene>
<feature type="binding site" evidence="2">
    <location>
        <position position="282"/>
    </location>
    <ligand>
        <name>ATP</name>
        <dbReference type="ChEBI" id="CHEBI:30616"/>
    </ligand>
</feature>
<dbReference type="OrthoDB" id="10263751at2759"/>
<dbReference type="EMBL" id="JTDE01022149">
    <property type="protein sequence ID" value="KAF7232007.1"/>
    <property type="molecule type" value="Genomic_DNA"/>
</dbReference>
<dbReference type="AlphaFoldDB" id="A0A8S9YCG2"/>
<feature type="active site" description="Pros-phosphohistidine intermediate" evidence="2">
    <location>
        <position position="176"/>
    </location>
</feature>
<evidence type="ECO:0000313" key="5">
    <source>
        <dbReference type="EMBL" id="KAF7232007.1"/>
    </source>
</evidence>
<dbReference type="GO" id="GO:1902176">
    <property type="term" value="P:negative regulation of oxidative stress-induced intrinsic apoptotic signaling pathway"/>
    <property type="evidence" value="ECO:0007669"/>
    <property type="project" value="TreeGrafter"/>
</dbReference>
<dbReference type="Gene3D" id="3.30.70.141">
    <property type="entry name" value="Nucleoside diphosphate kinase-like domain"/>
    <property type="match status" value="2"/>
</dbReference>
<dbReference type="SUPFAM" id="SSF54919">
    <property type="entry name" value="Nucleoside diphosphate kinase, NDK"/>
    <property type="match status" value="2"/>
</dbReference>
<proteinExistence type="inferred from homology"/>
<protein>
    <recommendedName>
        <fullName evidence="4">Nucleoside diphosphate kinase-like domain-containing protein</fullName>
    </recommendedName>
</protein>
<dbReference type="InterPro" id="IPR036850">
    <property type="entry name" value="NDK-like_dom_sf"/>
</dbReference>
<keyword evidence="6" id="KW-1185">Reference proteome</keyword>
<feature type="compositionally biased region" description="Polar residues" evidence="3">
    <location>
        <begin position="375"/>
        <end position="384"/>
    </location>
</feature>
<feature type="domain" description="Nucleoside diphosphate kinase-like" evidence="4">
    <location>
        <begin position="49"/>
        <end position="193"/>
    </location>
</feature>
<feature type="binding site" evidence="2">
    <location>
        <position position="202"/>
    </location>
    <ligand>
        <name>ATP</name>
        <dbReference type="ChEBI" id="CHEBI:30616"/>
    </ligand>
</feature>
<comment type="caution">
    <text evidence="2">Lacks conserved residue(s) required for the propagation of feature annotation.</text>
</comment>
<comment type="similarity">
    <text evidence="1 2">Belongs to the NDK family.</text>
</comment>
<feature type="binding site" evidence="2">
    <location>
        <position position="248"/>
    </location>
    <ligand>
        <name>ATP</name>
        <dbReference type="ChEBI" id="CHEBI:30616"/>
    </ligand>
</feature>
<feature type="domain" description="Nucleoside diphosphate kinase-like" evidence="4">
    <location>
        <begin position="194"/>
        <end position="339"/>
    </location>
</feature>
<dbReference type="Proteomes" id="UP000822476">
    <property type="component" value="Unassembled WGS sequence"/>
</dbReference>
<dbReference type="PANTHER" id="PTHR46161">
    <property type="entry name" value="NUCLEOSIDE DIPHOSPHATE KINASE"/>
    <property type="match status" value="1"/>
</dbReference>
<sequence length="384" mass="42925">ELAFFYPEFQPPTVRVRRPRPVVEVAEDASGTEVQTTSGPFLAGIPTGIQRTVALLRPKAYALYKNEILQRIEEAGFVVALQKEVQLTKEQAKQYYGEHRDEKYFDELTTVMSEGPILALLLARQDAIEIWHNMLGPRDVHEAKATAPDSLRARFAPPEPDPENEEDSHSSINLLHGSTTEAEAEKDLQFFFPIERTVAAIKPDAYANRDEIVERIKSAGFHVAARKDTQLSEDLARQLYSDLKDKPFYEDLVRHMTSGRTLFMVLTRQDAVAGWRKLMGPTDPDKAADGHPDNLDPKEMNIRAVYGKNVLENAVHGSTNTQHALKSIKLIFGDEDVGLPEKTAKQESAELGESEAEAAKEGEHVGMPEEGTFHDLSTTSVEFM</sequence>
<dbReference type="PANTHER" id="PTHR46161:SF1">
    <property type="entry name" value="NUCLEOSIDE DIPHOSPHATE KINASE HOMOLOG 5"/>
    <property type="match status" value="1"/>
</dbReference>
<feature type="compositionally biased region" description="Basic and acidic residues" evidence="3">
    <location>
        <begin position="357"/>
        <end position="373"/>
    </location>
</feature>
<accession>A0A8S9YCG2</accession>
<evidence type="ECO:0000259" key="4">
    <source>
        <dbReference type="SMART" id="SM00562"/>
    </source>
</evidence>
<organism evidence="5 6">
    <name type="scientific">Paragonimus skrjabini miyazakii</name>
    <dbReference type="NCBI Taxonomy" id="59628"/>
    <lineage>
        <taxon>Eukaryota</taxon>
        <taxon>Metazoa</taxon>
        <taxon>Spiralia</taxon>
        <taxon>Lophotrochozoa</taxon>
        <taxon>Platyhelminthes</taxon>
        <taxon>Trematoda</taxon>
        <taxon>Digenea</taxon>
        <taxon>Plagiorchiida</taxon>
        <taxon>Troglotremata</taxon>
        <taxon>Troglotrematidae</taxon>
        <taxon>Paragonimus</taxon>
    </lineage>
</organism>
<comment type="caution">
    <text evidence="5">The sequence shown here is derived from an EMBL/GenBank/DDBJ whole genome shotgun (WGS) entry which is preliminary data.</text>
</comment>
<dbReference type="GO" id="GO:0005929">
    <property type="term" value="C:cilium"/>
    <property type="evidence" value="ECO:0007669"/>
    <property type="project" value="TreeGrafter"/>
</dbReference>
<feature type="non-terminal residue" evidence="5">
    <location>
        <position position="384"/>
    </location>
</feature>
<feature type="binding site" evidence="2">
    <location>
        <position position="303"/>
    </location>
    <ligand>
        <name>ATP</name>
        <dbReference type="ChEBI" id="CHEBI:30616"/>
    </ligand>
</feature>
<feature type="region of interest" description="Disordered" evidence="3">
    <location>
        <begin position="345"/>
        <end position="384"/>
    </location>
</feature>
<evidence type="ECO:0000313" key="6">
    <source>
        <dbReference type="Proteomes" id="UP000822476"/>
    </source>
</evidence>
<dbReference type="CDD" id="cd04416">
    <property type="entry name" value="NDPk_TX"/>
    <property type="match status" value="2"/>
</dbReference>
<feature type="binding site" evidence="2">
    <location>
        <position position="276"/>
    </location>
    <ligand>
        <name>ATP</name>
        <dbReference type="ChEBI" id="CHEBI:30616"/>
    </ligand>
</feature>
<dbReference type="PROSITE" id="PS51374">
    <property type="entry name" value="NDPK_LIKE"/>
    <property type="match status" value="2"/>
</dbReference>
<dbReference type="InterPro" id="IPR034907">
    <property type="entry name" value="NDK-like_dom"/>
</dbReference>
<dbReference type="Pfam" id="PF00334">
    <property type="entry name" value="NDK"/>
    <property type="match status" value="2"/>
</dbReference>
<feature type="region of interest" description="Disordered" evidence="3">
    <location>
        <begin position="146"/>
        <end position="171"/>
    </location>
</feature>
<evidence type="ECO:0000256" key="3">
    <source>
        <dbReference type="SAM" id="MobiDB-lite"/>
    </source>
</evidence>
<evidence type="ECO:0000256" key="2">
    <source>
        <dbReference type="PROSITE-ProRule" id="PRU00706"/>
    </source>
</evidence>
<dbReference type="SMART" id="SM00562">
    <property type="entry name" value="NDK"/>
    <property type="match status" value="2"/>
</dbReference>
<feature type="binding site" evidence="2">
    <location>
        <position position="313"/>
    </location>
    <ligand>
        <name>ATP</name>
        <dbReference type="ChEBI" id="CHEBI:30616"/>
    </ligand>
</feature>